<evidence type="ECO:0000256" key="5">
    <source>
        <dbReference type="ARBA" id="ARBA00022840"/>
    </source>
</evidence>
<keyword evidence="8" id="KW-1185">Reference proteome</keyword>
<keyword evidence="4" id="KW-0547">Nucleotide-binding</keyword>
<dbReference type="RefSeq" id="WP_037548919.1">
    <property type="nucleotide sequence ID" value="NZ_JNUP01000067.1"/>
</dbReference>
<name>A0A098QTL6_9SPIO</name>
<protein>
    <submittedName>
        <fullName evidence="7">ABC transporter</fullName>
    </submittedName>
</protein>
<dbReference type="SMART" id="SM00382">
    <property type="entry name" value="AAA"/>
    <property type="match status" value="1"/>
</dbReference>
<keyword evidence="5" id="KW-0067">ATP-binding</keyword>
<dbReference type="EMBL" id="JNUP01000067">
    <property type="protein sequence ID" value="KGE71220.1"/>
    <property type="molecule type" value="Genomic_DNA"/>
</dbReference>
<dbReference type="InterPro" id="IPR050763">
    <property type="entry name" value="ABC_transporter_ATP-binding"/>
</dbReference>
<dbReference type="Pfam" id="PF00005">
    <property type="entry name" value="ABC_tran"/>
    <property type="match status" value="1"/>
</dbReference>
<keyword evidence="2" id="KW-0813">Transport</keyword>
<gene>
    <name evidence="7" type="ORF">DC28_12245</name>
</gene>
<reference evidence="7 8" key="1">
    <citation type="submission" date="2014-05" db="EMBL/GenBank/DDBJ databases">
        <title>De novo Genome Sequence of Spirocheata sp.</title>
        <authorList>
            <person name="Shivani Y."/>
            <person name="Subhash Y."/>
            <person name="Tushar L."/>
            <person name="Sasikala C."/>
            <person name="Ramana C.V."/>
        </authorList>
    </citation>
    <scope>NUCLEOTIDE SEQUENCE [LARGE SCALE GENOMIC DNA]</scope>
    <source>
        <strain evidence="7 8">JC230</strain>
    </source>
</reference>
<comment type="caution">
    <text evidence="7">The sequence shown here is derived from an EMBL/GenBank/DDBJ whole genome shotgun (WGS) entry which is preliminary data.</text>
</comment>
<comment type="similarity">
    <text evidence="1">Belongs to the ABC transporter superfamily.</text>
</comment>
<evidence type="ECO:0000313" key="7">
    <source>
        <dbReference type="EMBL" id="KGE71220.1"/>
    </source>
</evidence>
<dbReference type="InterPro" id="IPR003593">
    <property type="entry name" value="AAA+_ATPase"/>
</dbReference>
<dbReference type="AlphaFoldDB" id="A0A098QTL6"/>
<evidence type="ECO:0000259" key="6">
    <source>
        <dbReference type="PROSITE" id="PS50893"/>
    </source>
</evidence>
<dbReference type="SUPFAM" id="SSF52540">
    <property type="entry name" value="P-loop containing nucleoside triphosphate hydrolases"/>
    <property type="match status" value="1"/>
</dbReference>
<evidence type="ECO:0000256" key="2">
    <source>
        <dbReference type="ARBA" id="ARBA00022448"/>
    </source>
</evidence>
<dbReference type="eggNOG" id="COG4586">
    <property type="taxonomic scope" value="Bacteria"/>
</dbReference>
<accession>A0A098QTL6</accession>
<dbReference type="GO" id="GO:0016887">
    <property type="term" value="F:ATP hydrolysis activity"/>
    <property type="evidence" value="ECO:0007669"/>
    <property type="project" value="InterPro"/>
</dbReference>
<dbReference type="OrthoDB" id="9775135at2"/>
<evidence type="ECO:0000256" key="4">
    <source>
        <dbReference type="ARBA" id="ARBA00022741"/>
    </source>
</evidence>
<dbReference type="STRING" id="1480694.DC28_12245"/>
<dbReference type="Gene3D" id="3.40.50.300">
    <property type="entry name" value="P-loop containing nucleotide triphosphate hydrolases"/>
    <property type="match status" value="1"/>
</dbReference>
<dbReference type="PANTHER" id="PTHR42711:SF5">
    <property type="entry name" value="ABC TRANSPORTER ATP-BINDING PROTEIN NATA"/>
    <property type="match status" value="1"/>
</dbReference>
<feature type="domain" description="ABC transporter" evidence="6">
    <location>
        <begin position="29"/>
        <end position="262"/>
    </location>
</feature>
<evidence type="ECO:0000256" key="1">
    <source>
        <dbReference type="ARBA" id="ARBA00005417"/>
    </source>
</evidence>
<proteinExistence type="inferred from homology"/>
<dbReference type="InterPro" id="IPR027417">
    <property type="entry name" value="P-loop_NTPase"/>
</dbReference>
<dbReference type="InterPro" id="IPR003439">
    <property type="entry name" value="ABC_transporter-like_ATP-bd"/>
</dbReference>
<keyword evidence="3" id="KW-0536">Nodulation</keyword>
<dbReference type="GO" id="GO:0005524">
    <property type="term" value="F:ATP binding"/>
    <property type="evidence" value="ECO:0007669"/>
    <property type="project" value="UniProtKB-KW"/>
</dbReference>
<sequence length="342" mass="38380">MDHIHEAAIQIHQLTKTYRTRVPPKGAAAQVRGLFKPEYREVRAVRGIDLEIPRGEFLAFLGPNGAGKSTTIKMLTGILRPSGGDIRVLGLDPQCQRMQLAFRIGSVFGQKSQLWYHLPASDSFELLGAVYEVEPKVLARRIGELREVFDLGDFIDTPVRKLSLGQRLRCEIAASLIHQPEILFLDEPTIGLDVVVKQEIRTLLSTLNKEHNTTILLTSHDIGDMEKICRRAVIIHHGTIIIDESIKTLKHQTMGKKIVGVRYSRPLDIRVPGLEAVKRTESSARFEVDTRRIPVRDVVGHLTALGPVEDITIEDEPLETLIADIYRSRNEEEGHAALTRPL</sequence>
<organism evidence="7 8">
    <name type="scientific">Spirochaeta lutea</name>
    <dbReference type="NCBI Taxonomy" id="1480694"/>
    <lineage>
        <taxon>Bacteria</taxon>
        <taxon>Pseudomonadati</taxon>
        <taxon>Spirochaetota</taxon>
        <taxon>Spirochaetia</taxon>
        <taxon>Spirochaetales</taxon>
        <taxon>Spirochaetaceae</taxon>
        <taxon>Spirochaeta</taxon>
    </lineage>
</organism>
<dbReference type="PROSITE" id="PS50893">
    <property type="entry name" value="ABC_TRANSPORTER_2"/>
    <property type="match status" value="1"/>
</dbReference>
<evidence type="ECO:0000256" key="3">
    <source>
        <dbReference type="ARBA" id="ARBA00022458"/>
    </source>
</evidence>
<dbReference type="Proteomes" id="UP000029692">
    <property type="component" value="Unassembled WGS sequence"/>
</dbReference>
<evidence type="ECO:0000313" key="8">
    <source>
        <dbReference type="Proteomes" id="UP000029692"/>
    </source>
</evidence>
<dbReference type="PANTHER" id="PTHR42711">
    <property type="entry name" value="ABC TRANSPORTER ATP-BINDING PROTEIN"/>
    <property type="match status" value="1"/>
</dbReference>